<evidence type="ECO:0008006" key="4">
    <source>
        <dbReference type="Google" id="ProtNLM"/>
    </source>
</evidence>
<dbReference type="InterPro" id="IPR045136">
    <property type="entry name" value="Iah1-like"/>
</dbReference>
<comment type="caution">
    <text evidence="2">The sequence shown here is derived from an EMBL/GenBank/DDBJ whole genome shotgun (WGS) entry which is preliminary data.</text>
</comment>
<dbReference type="InterPro" id="IPR036514">
    <property type="entry name" value="SGNH_hydro_sf"/>
</dbReference>
<keyword evidence="3" id="KW-1185">Reference proteome</keyword>
<dbReference type="CDD" id="cd01838">
    <property type="entry name" value="Isoamyl_acetate_hydrolase_like"/>
    <property type="match status" value="1"/>
</dbReference>
<dbReference type="InterPro" id="IPR001087">
    <property type="entry name" value="GDSL"/>
</dbReference>
<proteinExistence type="inferred from homology"/>
<protein>
    <recommendedName>
        <fullName evidence="4">SGNH hydrolase-type esterase domain-containing protein</fullName>
    </recommendedName>
</protein>
<dbReference type="PANTHER" id="PTHR14209:SF19">
    <property type="entry name" value="ISOAMYL ACETATE-HYDROLYZING ESTERASE 1 HOMOLOG"/>
    <property type="match status" value="1"/>
</dbReference>
<accession>A0AA88X5T8</accession>
<gene>
    <name evidence="2" type="ORF">RJ639_027774</name>
</gene>
<organism evidence="2 3">
    <name type="scientific">Escallonia herrerae</name>
    <dbReference type="NCBI Taxonomy" id="1293975"/>
    <lineage>
        <taxon>Eukaryota</taxon>
        <taxon>Viridiplantae</taxon>
        <taxon>Streptophyta</taxon>
        <taxon>Embryophyta</taxon>
        <taxon>Tracheophyta</taxon>
        <taxon>Spermatophyta</taxon>
        <taxon>Magnoliopsida</taxon>
        <taxon>eudicotyledons</taxon>
        <taxon>Gunneridae</taxon>
        <taxon>Pentapetalae</taxon>
        <taxon>asterids</taxon>
        <taxon>campanulids</taxon>
        <taxon>Escalloniales</taxon>
        <taxon>Escalloniaceae</taxon>
        <taxon>Escallonia</taxon>
    </lineage>
</organism>
<dbReference type="Proteomes" id="UP001188597">
    <property type="component" value="Unassembled WGS sequence"/>
</dbReference>
<evidence type="ECO:0000313" key="2">
    <source>
        <dbReference type="EMBL" id="KAK3039939.1"/>
    </source>
</evidence>
<comment type="similarity">
    <text evidence="1">Belongs to the 'GDSL' lipolytic enzyme family.</text>
</comment>
<name>A0AA88X5T8_9ASTE</name>
<dbReference type="PANTHER" id="PTHR14209">
    <property type="entry name" value="ISOAMYL ACETATE-HYDROLYZING ESTERASE 1"/>
    <property type="match status" value="1"/>
</dbReference>
<dbReference type="SUPFAM" id="SSF52266">
    <property type="entry name" value="SGNH hydrolase"/>
    <property type="match status" value="1"/>
</dbReference>
<dbReference type="Gene3D" id="3.40.50.1110">
    <property type="entry name" value="SGNH hydrolase"/>
    <property type="match status" value="2"/>
</dbReference>
<evidence type="ECO:0000256" key="1">
    <source>
        <dbReference type="ARBA" id="ARBA00008668"/>
    </source>
</evidence>
<dbReference type="AlphaFoldDB" id="A0AA88X5T8"/>
<dbReference type="EMBL" id="JAVXUP010000067">
    <property type="protein sequence ID" value="KAK3039939.1"/>
    <property type="molecule type" value="Genomic_DNA"/>
</dbReference>
<sequence length="277" mass="30760">MRPKIYLFGDSITEESFCDGGWGASLAHHFSRTVDVVLRGYSGYNTRWALKVLDRVFPPEKEAASGGGGAPLAVTVFFGANDACLPDRCAAFQHVPVDEYKHKLRSIFSFFKCTAVHRHVACLFPKHEMPQNNLLSNSVLNISAQHNKRWPTTHILLITPPPIDEAARLLYPFAENTLGLPERTNDAAGAYAKACVDVAGECGTPVVDLWTRMQQFPDWQKAYLRDGLHLTRDGNTIVFEEVVKKLRGSGLNLETLPVNLPLLSAIDPNDPLKSFEE</sequence>
<dbReference type="GO" id="GO:0016788">
    <property type="term" value="F:hydrolase activity, acting on ester bonds"/>
    <property type="evidence" value="ECO:0007669"/>
    <property type="project" value="InterPro"/>
</dbReference>
<dbReference type="Pfam" id="PF00657">
    <property type="entry name" value="Lipase_GDSL"/>
    <property type="match status" value="1"/>
</dbReference>
<evidence type="ECO:0000313" key="3">
    <source>
        <dbReference type="Proteomes" id="UP001188597"/>
    </source>
</evidence>
<reference evidence="2" key="1">
    <citation type="submission" date="2022-12" db="EMBL/GenBank/DDBJ databases">
        <title>Draft genome assemblies for two species of Escallonia (Escalloniales).</title>
        <authorList>
            <person name="Chanderbali A."/>
            <person name="Dervinis C."/>
            <person name="Anghel I."/>
            <person name="Soltis D."/>
            <person name="Soltis P."/>
            <person name="Zapata F."/>
        </authorList>
    </citation>
    <scope>NUCLEOTIDE SEQUENCE</scope>
    <source>
        <strain evidence="2">UCBG64.0493</strain>
        <tissue evidence="2">Leaf</tissue>
    </source>
</reference>